<protein>
    <submittedName>
        <fullName evidence="1">Uncharacterized protein</fullName>
    </submittedName>
</protein>
<dbReference type="EMBL" id="JACVVK020000003">
    <property type="protein sequence ID" value="KAK7507906.1"/>
    <property type="molecule type" value="Genomic_DNA"/>
</dbReference>
<dbReference type="Proteomes" id="UP001519460">
    <property type="component" value="Unassembled WGS sequence"/>
</dbReference>
<feature type="non-terminal residue" evidence="1">
    <location>
        <position position="1"/>
    </location>
</feature>
<accession>A0ABD0M936</accession>
<gene>
    <name evidence="1" type="ORF">BaRGS_00000871</name>
</gene>
<sequence length="158" mass="17741">TGAVKTDFDRVLDKYVACAVSTARLVQVHDAYQYGTPEAKKQHEGERRDSCLNRSYRQRGMAGRHRVSLSIDTSTPCRHGARLHPHPTSHSAAIDSYPHPRTFLPVLCSPPPPPHSLPTYTVLSLCVLAETPRPLMFIPPPPTEKQTLTFCFSRVYMF</sequence>
<keyword evidence="2" id="KW-1185">Reference proteome</keyword>
<evidence type="ECO:0000313" key="2">
    <source>
        <dbReference type="Proteomes" id="UP001519460"/>
    </source>
</evidence>
<proteinExistence type="predicted"/>
<dbReference type="AlphaFoldDB" id="A0ABD0M936"/>
<comment type="caution">
    <text evidence="1">The sequence shown here is derived from an EMBL/GenBank/DDBJ whole genome shotgun (WGS) entry which is preliminary data.</text>
</comment>
<name>A0ABD0M936_9CAEN</name>
<reference evidence="1 2" key="1">
    <citation type="journal article" date="2023" name="Sci. Data">
        <title>Genome assembly of the Korean intertidal mud-creeper Batillaria attramentaria.</title>
        <authorList>
            <person name="Patra A.K."/>
            <person name="Ho P.T."/>
            <person name="Jun S."/>
            <person name="Lee S.J."/>
            <person name="Kim Y."/>
            <person name="Won Y.J."/>
        </authorList>
    </citation>
    <scope>NUCLEOTIDE SEQUENCE [LARGE SCALE GENOMIC DNA]</scope>
    <source>
        <strain evidence="1">Wonlab-2016</strain>
    </source>
</reference>
<organism evidence="1 2">
    <name type="scientific">Batillaria attramentaria</name>
    <dbReference type="NCBI Taxonomy" id="370345"/>
    <lineage>
        <taxon>Eukaryota</taxon>
        <taxon>Metazoa</taxon>
        <taxon>Spiralia</taxon>
        <taxon>Lophotrochozoa</taxon>
        <taxon>Mollusca</taxon>
        <taxon>Gastropoda</taxon>
        <taxon>Caenogastropoda</taxon>
        <taxon>Sorbeoconcha</taxon>
        <taxon>Cerithioidea</taxon>
        <taxon>Batillariidae</taxon>
        <taxon>Batillaria</taxon>
    </lineage>
</organism>
<evidence type="ECO:0000313" key="1">
    <source>
        <dbReference type="EMBL" id="KAK7507906.1"/>
    </source>
</evidence>